<evidence type="ECO:0000313" key="2">
    <source>
        <dbReference type="Proteomes" id="UP000019482"/>
    </source>
</evidence>
<keyword evidence="2" id="KW-1185">Reference proteome</keyword>
<reference evidence="1 2" key="1">
    <citation type="journal article" date="2015" name="Genome Announc.">
        <title>Draft Genome Sequence of Clostridium tyrobutyricum Strain DIVETGP, Isolated from Cow's Milk for Grana Padano Production.</title>
        <authorList>
            <person name="Soggiu A."/>
            <person name="Piras C."/>
            <person name="Gaiarsa S."/>
            <person name="Sassera D."/>
            <person name="Roncada P."/>
            <person name="Bendixen E."/>
            <person name="Brasca M."/>
            <person name="Bonizzi L."/>
        </authorList>
    </citation>
    <scope>NUCLEOTIDE SEQUENCE [LARGE SCALE GENOMIC DNA]</scope>
    <source>
        <strain evidence="1 2">DIVETGP</strain>
    </source>
</reference>
<protein>
    <submittedName>
        <fullName evidence="1">Uncharacterized protein</fullName>
    </submittedName>
</protein>
<dbReference type="AlphaFoldDB" id="W6N616"/>
<evidence type="ECO:0000313" key="1">
    <source>
        <dbReference type="EMBL" id="CDL92073.1"/>
    </source>
</evidence>
<comment type="caution">
    <text evidence="1">The sequence shown here is derived from an EMBL/GenBank/DDBJ whole genome shotgun (WGS) entry which is preliminary data.</text>
</comment>
<dbReference type="EMBL" id="CBXI010000040">
    <property type="protein sequence ID" value="CDL92073.1"/>
    <property type="molecule type" value="Genomic_DNA"/>
</dbReference>
<organism evidence="1 2">
    <name type="scientific">Clostridium tyrobutyricum DIVETGP</name>
    <dbReference type="NCBI Taxonomy" id="1408889"/>
    <lineage>
        <taxon>Bacteria</taxon>
        <taxon>Bacillati</taxon>
        <taxon>Bacillota</taxon>
        <taxon>Clostridia</taxon>
        <taxon>Eubacteriales</taxon>
        <taxon>Clostridiaceae</taxon>
        <taxon>Clostridium</taxon>
    </lineage>
</organism>
<gene>
    <name evidence="1" type="ORF">CTDIVETGP_2143</name>
</gene>
<name>W6N616_CLOTY</name>
<proteinExistence type="predicted"/>
<accession>W6N616</accession>
<dbReference type="Proteomes" id="UP000019482">
    <property type="component" value="Unassembled WGS sequence"/>
</dbReference>
<sequence>MDNLMIKFKDMIEDPQYVYNYDEEYWADYIYQKLQSLH</sequence>